<evidence type="ECO:0000259" key="8">
    <source>
        <dbReference type="PROSITE" id="PS51721"/>
    </source>
</evidence>
<dbReference type="PRINTS" id="PR00326">
    <property type="entry name" value="GTP1OBG"/>
</dbReference>
<dbReference type="PROSITE" id="PS51721">
    <property type="entry name" value="G_CP"/>
    <property type="match status" value="1"/>
</dbReference>
<keyword evidence="4" id="KW-0175">Coiled coil</keyword>
<feature type="region of interest" description="Disordered" evidence="7">
    <location>
        <begin position="72"/>
        <end position="124"/>
    </location>
</feature>
<feature type="compositionally biased region" description="Basic and acidic residues" evidence="7">
    <location>
        <begin position="72"/>
        <end position="84"/>
    </location>
</feature>
<keyword evidence="5" id="KW-0342">GTP-binding</keyword>
<evidence type="ECO:0000256" key="1">
    <source>
        <dbReference type="ARBA" id="ARBA00004604"/>
    </source>
</evidence>
<dbReference type="Pfam" id="PF08701">
    <property type="entry name" value="GN3L_Grn1"/>
    <property type="match status" value="1"/>
</dbReference>
<name>A0ABR0Z788_HUSHU</name>
<dbReference type="Gene3D" id="3.40.50.300">
    <property type="entry name" value="P-loop containing nucleotide triphosphate hydrolases"/>
    <property type="match status" value="1"/>
</dbReference>
<feature type="compositionally biased region" description="Acidic residues" evidence="7">
    <location>
        <begin position="479"/>
        <end position="503"/>
    </location>
</feature>
<dbReference type="InterPro" id="IPR006073">
    <property type="entry name" value="GTP-bd"/>
</dbReference>
<dbReference type="InterPro" id="IPR050755">
    <property type="entry name" value="TRAFAC_YlqF/YawG_RiboMat"/>
</dbReference>
<reference evidence="9 10" key="1">
    <citation type="submission" date="2021-05" db="EMBL/GenBank/DDBJ databases">
        <authorList>
            <person name="Zahm M."/>
            <person name="Klopp C."/>
            <person name="Cabau C."/>
            <person name="Kuhl H."/>
            <person name="Suciu R."/>
            <person name="Ciorpac M."/>
            <person name="Holostenco D."/>
            <person name="Gessner J."/>
            <person name="Wuertz S."/>
            <person name="Hohne C."/>
            <person name="Stock M."/>
            <person name="Gislard M."/>
            <person name="Lluch J."/>
            <person name="Milhes M."/>
            <person name="Lampietro C."/>
            <person name="Lopez Roques C."/>
            <person name="Donnadieu C."/>
            <person name="Du K."/>
            <person name="Schartl M."/>
            <person name="Guiguen Y."/>
        </authorList>
    </citation>
    <scope>NUCLEOTIDE SEQUENCE [LARGE SCALE GENOMIC DNA]</scope>
    <source>
        <strain evidence="9">Hh-F2</strain>
        <tissue evidence="9">Blood</tissue>
    </source>
</reference>
<dbReference type="Proteomes" id="UP001369086">
    <property type="component" value="Unassembled WGS sequence"/>
</dbReference>
<sequence length="563" mass="63345">MKRPKLKKASKRLTCSKRYKIQKKVREHNKKLRKEAKKQKVRKVKKDPGIPNAAPFKEEILREAEHRKLQLEELKEKQKLTKQKERAKKRKLEAEKNDPVTKAKKAKKEQTVKKQLKSTSNKDKNSKTLFCSELKKVIEASDVILEVLDARDPLGCRCPQVEETILNLEGKKQLILVLNKIDLVPKDNVEKWLKYLQNEFPTVAFKASTQLQDKTVQQKKRRAASGAVDLTKGVTCLGSDFLLQLLGDYYRSRGTDDAIKVGVVGFPNVGKSSLINSMKKMRACHVGISRCTTRCMQLVHIDKSVKMLDSPGIIAGSLNSAVSLALRSASEMEELVNPLEAVNALLKHCNKQQVMLQYNIPNYRNSLEFLTLFAMKRGCLKKGGVPDTQKAAETLLNDWTGAKVSYHSKPPEQHKFPSHLSETAVAERLKEWGTEKLEQGNLNTIKNVKCPNMASSIMFHSTGPTDGVLDEGVVKEPDEGQDEDEEVETGSEEEDEEEEELELDEIKPKVKKVLPVDKASNGKSEEETTGAQSTLQSQVVPVSIDFSSSKKDDDAYDFNTDFN</sequence>
<evidence type="ECO:0000256" key="2">
    <source>
        <dbReference type="ARBA" id="ARBA00016532"/>
    </source>
</evidence>
<feature type="compositionally biased region" description="Basic and acidic residues" evidence="7">
    <location>
        <begin position="92"/>
        <end position="101"/>
    </location>
</feature>
<proteinExistence type="predicted"/>
<keyword evidence="10" id="KW-1185">Reference proteome</keyword>
<dbReference type="EMBL" id="JAHFZB010000016">
    <property type="protein sequence ID" value="KAK6480705.1"/>
    <property type="molecule type" value="Genomic_DNA"/>
</dbReference>
<dbReference type="Gene3D" id="1.10.1580.10">
    <property type="match status" value="1"/>
</dbReference>
<protein>
    <recommendedName>
        <fullName evidence="2">Guanine nucleotide-binding protein-like 3</fullName>
    </recommendedName>
</protein>
<dbReference type="InterPro" id="IPR030378">
    <property type="entry name" value="G_CP_dom"/>
</dbReference>
<evidence type="ECO:0000313" key="10">
    <source>
        <dbReference type="Proteomes" id="UP001369086"/>
    </source>
</evidence>
<dbReference type="SUPFAM" id="SSF52540">
    <property type="entry name" value="P-loop containing nucleoside triphosphate hydrolases"/>
    <property type="match status" value="1"/>
</dbReference>
<dbReference type="InterPro" id="IPR023179">
    <property type="entry name" value="GTP-bd_ortho_bundle_sf"/>
</dbReference>
<dbReference type="PANTHER" id="PTHR11089">
    <property type="entry name" value="GTP-BINDING PROTEIN-RELATED"/>
    <property type="match status" value="1"/>
</dbReference>
<evidence type="ECO:0000256" key="4">
    <source>
        <dbReference type="ARBA" id="ARBA00023054"/>
    </source>
</evidence>
<dbReference type="Pfam" id="PF01926">
    <property type="entry name" value="MMR_HSR1"/>
    <property type="match status" value="1"/>
</dbReference>
<dbReference type="CDD" id="cd04178">
    <property type="entry name" value="Nucleostemin_like"/>
    <property type="match status" value="1"/>
</dbReference>
<feature type="domain" description="CP-type G" evidence="8">
    <location>
        <begin position="131"/>
        <end position="316"/>
    </location>
</feature>
<accession>A0ABR0Z788</accession>
<keyword evidence="3" id="KW-0547">Nucleotide-binding</keyword>
<evidence type="ECO:0000256" key="3">
    <source>
        <dbReference type="ARBA" id="ARBA00022741"/>
    </source>
</evidence>
<organism evidence="9 10">
    <name type="scientific">Huso huso</name>
    <name type="common">Beluga</name>
    <name type="synonym">Acipenser huso</name>
    <dbReference type="NCBI Taxonomy" id="61971"/>
    <lineage>
        <taxon>Eukaryota</taxon>
        <taxon>Metazoa</taxon>
        <taxon>Chordata</taxon>
        <taxon>Craniata</taxon>
        <taxon>Vertebrata</taxon>
        <taxon>Euteleostomi</taxon>
        <taxon>Actinopterygii</taxon>
        <taxon>Chondrostei</taxon>
        <taxon>Acipenseriformes</taxon>
        <taxon>Acipenseridae</taxon>
        <taxon>Huso</taxon>
    </lineage>
</organism>
<dbReference type="InterPro" id="IPR027417">
    <property type="entry name" value="P-loop_NTPase"/>
</dbReference>
<keyword evidence="6" id="KW-0539">Nucleus</keyword>
<feature type="compositionally biased region" description="Polar residues" evidence="7">
    <location>
        <begin position="529"/>
        <end position="540"/>
    </location>
</feature>
<dbReference type="PANTHER" id="PTHR11089:SF11">
    <property type="entry name" value="GUANINE NUCLEOTIDE-BINDING PROTEIN-LIKE 3"/>
    <property type="match status" value="1"/>
</dbReference>
<gene>
    <name evidence="9" type="ORF">HHUSO_G18482</name>
</gene>
<feature type="region of interest" description="Disordered" evidence="7">
    <location>
        <begin position="461"/>
        <end position="563"/>
    </location>
</feature>
<evidence type="ECO:0000313" key="9">
    <source>
        <dbReference type="EMBL" id="KAK6480705.1"/>
    </source>
</evidence>
<evidence type="ECO:0000256" key="6">
    <source>
        <dbReference type="ARBA" id="ARBA00023242"/>
    </source>
</evidence>
<evidence type="ECO:0000256" key="5">
    <source>
        <dbReference type="ARBA" id="ARBA00023134"/>
    </source>
</evidence>
<comment type="subcellular location">
    <subcellularLocation>
        <location evidence="1">Nucleus</location>
        <location evidence="1">Nucleolus</location>
    </subcellularLocation>
</comment>
<comment type="caution">
    <text evidence="9">The sequence shown here is derived from an EMBL/GenBank/DDBJ whole genome shotgun (WGS) entry which is preliminary data.</text>
</comment>
<feature type="region of interest" description="Disordered" evidence="7">
    <location>
        <begin position="1"/>
        <end position="58"/>
    </location>
</feature>
<evidence type="ECO:0000256" key="7">
    <source>
        <dbReference type="SAM" id="MobiDB-lite"/>
    </source>
</evidence>
<dbReference type="InterPro" id="IPR014813">
    <property type="entry name" value="Gnl3_N_dom"/>
</dbReference>
<feature type="compositionally biased region" description="Basic residues" evidence="7">
    <location>
        <begin position="1"/>
        <end position="45"/>
    </location>
</feature>